<evidence type="ECO:0000313" key="2">
    <source>
        <dbReference type="Proteomes" id="UP001055879"/>
    </source>
</evidence>
<keyword evidence="2" id="KW-1185">Reference proteome</keyword>
<dbReference type="Proteomes" id="UP001055879">
    <property type="component" value="Linkage Group LG14"/>
</dbReference>
<accession>A0ACB8Y354</accession>
<name>A0ACB8Y354_ARCLA</name>
<reference evidence="2" key="1">
    <citation type="journal article" date="2022" name="Mol. Ecol. Resour.">
        <title>The genomes of chicory, endive, great burdock and yacon provide insights into Asteraceae palaeo-polyploidization history and plant inulin production.</title>
        <authorList>
            <person name="Fan W."/>
            <person name="Wang S."/>
            <person name="Wang H."/>
            <person name="Wang A."/>
            <person name="Jiang F."/>
            <person name="Liu H."/>
            <person name="Zhao H."/>
            <person name="Xu D."/>
            <person name="Zhang Y."/>
        </authorList>
    </citation>
    <scope>NUCLEOTIDE SEQUENCE [LARGE SCALE GENOMIC DNA]</scope>
    <source>
        <strain evidence="2">cv. Niubang</strain>
    </source>
</reference>
<reference evidence="1 2" key="2">
    <citation type="journal article" date="2022" name="Mol. Ecol. Resour.">
        <title>The genomes of chicory, endive, great burdock and yacon provide insights into Asteraceae paleo-polyploidization history and plant inulin production.</title>
        <authorList>
            <person name="Fan W."/>
            <person name="Wang S."/>
            <person name="Wang H."/>
            <person name="Wang A."/>
            <person name="Jiang F."/>
            <person name="Liu H."/>
            <person name="Zhao H."/>
            <person name="Xu D."/>
            <person name="Zhang Y."/>
        </authorList>
    </citation>
    <scope>NUCLEOTIDE SEQUENCE [LARGE SCALE GENOMIC DNA]</scope>
    <source>
        <strain evidence="2">cv. Niubang</strain>
    </source>
</reference>
<comment type="caution">
    <text evidence="1">The sequence shown here is derived from an EMBL/GenBank/DDBJ whole genome shotgun (WGS) entry which is preliminary data.</text>
</comment>
<protein>
    <submittedName>
        <fullName evidence="1">Uncharacterized protein</fullName>
    </submittedName>
</protein>
<proteinExistence type="predicted"/>
<evidence type="ECO:0000313" key="1">
    <source>
        <dbReference type="EMBL" id="KAI3678483.1"/>
    </source>
</evidence>
<organism evidence="1 2">
    <name type="scientific">Arctium lappa</name>
    <name type="common">Greater burdock</name>
    <name type="synonym">Lappa major</name>
    <dbReference type="NCBI Taxonomy" id="4217"/>
    <lineage>
        <taxon>Eukaryota</taxon>
        <taxon>Viridiplantae</taxon>
        <taxon>Streptophyta</taxon>
        <taxon>Embryophyta</taxon>
        <taxon>Tracheophyta</taxon>
        <taxon>Spermatophyta</taxon>
        <taxon>Magnoliopsida</taxon>
        <taxon>eudicotyledons</taxon>
        <taxon>Gunneridae</taxon>
        <taxon>Pentapetalae</taxon>
        <taxon>asterids</taxon>
        <taxon>campanulids</taxon>
        <taxon>Asterales</taxon>
        <taxon>Asteraceae</taxon>
        <taxon>Carduoideae</taxon>
        <taxon>Cardueae</taxon>
        <taxon>Arctiinae</taxon>
        <taxon>Arctium</taxon>
    </lineage>
</organism>
<gene>
    <name evidence="1" type="ORF">L6452_37777</name>
</gene>
<sequence>MKGPINTHTHTQSVNTHRRYFHVRGESLLTGHSFFLFLSGDTDPTPGAFAGIIPPENIKQRHHHRVHRSKLSRKW</sequence>
<dbReference type="EMBL" id="CM042060">
    <property type="protein sequence ID" value="KAI3678483.1"/>
    <property type="molecule type" value="Genomic_DNA"/>
</dbReference>